<evidence type="ECO:0000313" key="4">
    <source>
        <dbReference type="Proteomes" id="UP000030645"/>
    </source>
</evidence>
<dbReference type="AlphaFoldDB" id="W9S6P9"/>
<feature type="region of interest" description="Disordered" evidence="1">
    <location>
        <begin position="1"/>
        <end position="37"/>
    </location>
</feature>
<dbReference type="EMBL" id="KE346191">
    <property type="protein sequence ID" value="EXC29376.1"/>
    <property type="molecule type" value="Genomic_DNA"/>
</dbReference>
<evidence type="ECO:0008006" key="5">
    <source>
        <dbReference type="Google" id="ProtNLM"/>
    </source>
</evidence>
<name>W9S6P9_9ROSA</name>
<proteinExistence type="predicted"/>
<sequence length="313" mass="35352">MMKGRAETEAQDEANKGVHRDEEVKTQGPSSQAETTRARLRFEEELNKEALRLRRFQRGRQFRRVRTENVEGQSGLTVLSSMEDAEASRELRDTRIAILDSVEEDSEAFVVIVFASILYDRQSLGFCEDILKIRFYRIGQLFVMYYERQHNLFIFSFLSPGCFWWACGMEVDPDGTMLRLGNFVSSFVVGSYASFVAALLIFDCLTRGAMLSFNMISENNSSTNRANTLRTLVRGAGASRGGEDSKSTTQSCANRPEARCTCVCVGEPNDRAYHHFEQSSSVYRPTANKTRQQSCKMQGMLRGMLRGVSKGAH</sequence>
<keyword evidence="2" id="KW-1133">Transmembrane helix</keyword>
<feature type="transmembrane region" description="Helical" evidence="2">
    <location>
        <begin position="152"/>
        <end position="171"/>
    </location>
</feature>
<evidence type="ECO:0000313" key="3">
    <source>
        <dbReference type="EMBL" id="EXC29376.1"/>
    </source>
</evidence>
<keyword evidence="2" id="KW-0812">Transmembrane</keyword>
<feature type="transmembrane region" description="Helical" evidence="2">
    <location>
        <begin position="183"/>
        <end position="205"/>
    </location>
</feature>
<accession>W9S6P9</accession>
<organism evidence="3 4">
    <name type="scientific">Morus notabilis</name>
    <dbReference type="NCBI Taxonomy" id="981085"/>
    <lineage>
        <taxon>Eukaryota</taxon>
        <taxon>Viridiplantae</taxon>
        <taxon>Streptophyta</taxon>
        <taxon>Embryophyta</taxon>
        <taxon>Tracheophyta</taxon>
        <taxon>Spermatophyta</taxon>
        <taxon>Magnoliopsida</taxon>
        <taxon>eudicotyledons</taxon>
        <taxon>Gunneridae</taxon>
        <taxon>Pentapetalae</taxon>
        <taxon>rosids</taxon>
        <taxon>fabids</taxon>
        <taxon>Rosales</taxon>
        <taxon>Moraceae</taxon>
        <taxon>Moreae</taxon>
        <taxon>Morus</taxon>
    </lineage>
</organism>
<evidence type="ECO:0000256" key="1">
    <source>
        <dbReference type="SAM" id="MobiDB-lite"/>
    </source>
</evidence>
<gene>
    <name evidence="3" type="ORF">L484_021685</name>
</gene>
<reference evidence="4" key="1">
    <citation type="submission" date="2013-01" db="EMBL/GenBank/DDBJ databases">
        <title>Draft Genome Sequence of a Mulberry Tree, Morus notabilis C.K. Schneid.</title>
        <authorList>
            <person name="He N."/>
            <person name="Zhao S."/>
        </authorList>
    </citation>
    <scope>NUCLEOTIDE SEQUENCE</scope>
</reference>
<evidence type="ECO:0000256" key="2">
    <source>
        <dbReference type="SAM" id="Phobius"/>
    </source>
</evidence>
<dbReference type="Proteomes" id="UP000030645">
    <property type="component" value="Unassembled WGS sequence"/>
</dbReference>
<keyword evidence="2" id="KW-0472">Membrane</keyword>
<feature type="compositionally biased region" description="Basic and acidic residues" evidence="1">
    <location>
        <begin position="1"/>
        <end position="25"/>
    </location>
</feature>
<protein>
    <recommendedName>
        <fullName evidence="5">Transmembrane protein</fullName>
    </recommendedName>
</protein>
<keyword evidence="4" id="KW-1185">Reference proteome</keyword>